<dbReference type="Gene3D" id="3.30.70.270">
    <property type="match status" value="1"/>
</dbReference>
<protein>
    <recommendedName>
        <fullName evidence="1">Reverse transcriptase domain-containing protein</fullName>
    </recommendedName>
</protein>
<feature type="domain" description="Reverse transcriptase" evidence="1">
    <location>
        <begin position="7"/>
        <end position="114"/>
    </location>
</feature>
<evidence type="ECO:0000259" key="1">
    <source>
        <dbReference type="Pfam" id="PF00078"/>
    </source>
</evidence>
<dbReference type="InterPro" id="IPR043128">
    <property type="entry name" value="Rev_trsase/Diguanyl_cyclase"/>
</dbReference>
<dbReference type="CDD" id="cd01647">
    <property type="entry name" value="RT_LTR"/>
    <property type="match status" value="1"/>
</dbReference>
<accession>A0ABN7E8K0</accession>
<comment type="caution">
    <text evidence="2">The sequence shown here is derived from an EMBL/GenBank/DDBJ whole genome shotgun (WGS) entry which is preliminary data.</text>
</comment>
<dbReference type="Gene3D" id="3.10.10.10">
    <property type="entry name" value="HIV Type 1 Reverse Transcriptase, subunit A, domain 1"/>
    <property type="match status" value="1"/>
</dbReference>
<organism evidence="2 3">
    <name type="scientific">Spirodela intermedia</name>
    <name type="common">Intermediate duckweed</name>
    <dbReference type="NCBI Taxonomy" id="51605"/>
    <lineage>
        <taxon>Eukaryota</taxon>
        <taxon>Viridiplantae</taxon>
        <taxon>Streptophyta</taxon>
        <taxon>Embryophyta</taxon>
        <taxon>Tracheophyta</taxon>
        <taxon>Spermatophyta</taxon>
        <taxon>Magnoliopsida</taxon>
        <taxon>Liliopsida</taxon>
        <taxon>Araceae</taxon>
        <taxon>Lemnoideae</taxon>
        <taxon>Spirodela</taxon>
    </lineage>
</organism>
<dbReference type="InterPro" id="IPR053134">
    <property type="entry name" value="RNA-dir_DNA_polymerase"/>
</dbReference>
<dbReference type="PANTHER" id="PTHR24559:SF429">
    <property type="entry name" value="RNA-DIRECTED DNA POLYMERASE HOMOLOG"/>
    <property type="match status" value="1"/>
</dbReference>
<name>A0ABN7E8K0_SPIIN</name>
<dbReference type="Proteomes" id="UP001189122">
    <property type="component" value="Unassembled WGS sequence"/>
</dbReference>
<evidence type="ECO:0000313" key="3">
    <source>
        <dbReference type="Proteomes" id="UP001189122"/>
    </source>
</evidence>
<evidence type="ECO:0000313" key="2">
    <source>
        <dbReference type="EMBL" id="CAA6674035.1"/>
    </source>
</evidence>
<proteinExistence type="predicted"/>
<dbReference type="InterPro" id="IPR000477">
    <property type="entry name" value="RT_dom"/>
</dbReference>
<keyword evidence="3" id="KW-1185">Reference proteome</keyword>
<sequence length="116" mass="13799">MIIKNKNRDEIQTRLTTDWRVCIDYKRLNSVTRKDHFSLPFTNQILKQLARKNFFYFLHGYSSYNQIYINSLDQEKITFTCPFGTIAFKCMPFSLCNTLATFQRCMLPIFSDMIGK</sequence>
<dbReference type="InterPro" id="IPR043502">
    <property type="entry name" value="DNA/RNA_pol_sf"/>
</dbReference>
<reference evidence="3" key="1">
    <citation type="journal article" date="2020" name="Sci. Rep.">
        <title>Chromosome-scale genome assembly for the duckweed Spirodela intermedia, integrating cytogenetic maps, PacBio and Oxford Nanopore libraries.</title>
        <authorList>
            <person name="Hoang P.T.N."/>
            <person name="Fiebig A."/>
            <person name="Novak P."/>
            <person name="Macas J."/>
            <person name="Cao H.X."/>
            <person name="Stepanenko A."/>
            <person name="Chen G."/>
            <person name="Borisjuk N."/>
            <person name="Scholz U."/>
            <person name="Schubert I."/>
        </authorList>
    </citation>
    <scope>NUCLEOTIDE SEQUENCE [LARGE SCALE GENOMIC DNA]</scope>
</reference>
<gene>
    <name evidence="2" type="ORF">SI7747_UN020393</name>
</gene>
<dbReference type="SUPFAM" id="SSF56672">
    <property type="entry name" value="DNA/RNA polymerases"/>
    <property type="match status" value="1"/>
</dbReference>
<dbReference type="EMBL" id="CACRZD030000071">
    <property type="protein sequence ID" value="CAA6674035.1"/>
    <property type="molecule type" value="Genomic_DNA"/>
</dbReference>
<dbReference type="PANTHER" id="PTHR24559">
    <property type="entry name" value="TRANSPOSON TY3-I GAG-POL POLYPROTEIN"/>
    <property type="match status" value="1"/>
</dbReference>
<dbReference type="Pfam" id="PF00078">
    <property type="entry name" value="RVT_1"/>
    <property type="match status" value="1"/>
</dbReference>